<sequence>MKECSKLCNVESCFLCQRVLPEWLPAITAHKKNYEIKKGAQIFSEGNKVEGIYFVFSGSFKVHKRWDKDKELITRFAKAGDIVGHMGLGQEALYPVTATALETSIVCFLEMGFFESTLKVNVGLTYDLMRFFANELQESQRNMRNLAHMSVKARIAQAFLSLQTQLGADDDGNVKVELSRQDISSFAGTTYETLFKVLNDFTKNSLVLITGRKIKILDVIGLQAIIANDNA</sequence>
<gene>
    <name evidence="6" type="ORF">EZJ43_13660</name>
</gene>
<dbReference type="InterPro" id="IPR012318">
    <property type="entry name" value="HTH_CRP"/>
</dbReference>
<dbReference type="SMART" id="SM00419">
    <property type="entry name" value="HTH_CRP"/>
    <property type="match status" value="1"/>
</dbReference>
<dbReference type="GO" id="GO:0003700">
    <property type="term" value="F:DNA-binding transcription factor activity"/>
    <property type="evidence" value="ECO:0007669"/>
    <property type="project" value="TreeGrafter"/>
</dbReference>
<organism evidence="6 7">
    <name type="scientific">Pedobacter changchengzhani</name>
    <dbReference type="NCBI Taxonomy" id="2529274"/>
    <lineage>
        <taxon>Bacteria</taxon>
        <taxon>Pseudomonadati</taxon>
        <taxon>Bacteroidota</taxon>
        <taxon>Sphingobacteriia</taxon>
        <taxon>Sphingobacteriales</taxon>
        <taxon>Sphingobacteriaceae</taxon>
        <taxon>Pedobacter</taxon>
    </lineage>
</organism>
<evidence type="ECO:0000256" key="1">
    <source>
        <dbReference type="ARBA" id="ARBA00023015"/>
    </source>
</evidence>
<evidence type="ECO:0000259" key="5">
    <source>
        <dbReference type="PROSITE" id="PS51063"/>
    </source>
</evidence>
<dbReference type="Gene3D" id="1.10.10.10">
    <property type="entry name" value="Winged helix-like DNA-binding domain superfamily/Winged helix DNA-binding domain"/>
    <property type="match status" value="1"/>
</dbReference>
<keyword evidence="2" id="KW-0238">DNA-binding</keyword>
<dbReference type="PROSITE" id="PS50042">
    <property type="entry name" value="CNMP_BINDING_3"/>
    <property type="match status" value="1"/>
</dbReference>
<dbReference type="InterPro" id="IPR014710">
    <property type="entry name" value="RmlC-like_jellyroll"/>
</dbReference>
<dbReference type="InterPro" id="IPR036390">
    <property type="entry name" value="WH_DNA-bd_sf"/>
</dbReference>
<evidence type="ECO:0000313" key="6">
    <source>
        <dbReference type="EMBL" id="TDG35347.1"/>
    </source>
</evidence>
<dbReference type="Pfam" id="PF13545">
    <property type="entry name" value="HTH_Crp_2"/>
    <property type="match status" value="1"/>
</dbReference>
<comment type="caution">
    <text evidence="6">The sequence shown here is derived from an EMBL/GenBank/DDBJ whole genome shotgun (WGS) entry which is preliminary data.</text>
</comment>
<protein>
    <submittedName>
        <fullName evidence="6">Crp/Fnr family transcriptional regulator</fullName>
    </submittedName>
</protein>
<dbReference type="CDD" id="cd00038">
    <property type="entry name" value="CAP_ED"/>
    <property type="match status" value="1"/>
</dbReference>
<proteinExistence type="predicted"/>
<evidence type="ECO:0000313" key="7">
    <source>
        <dbReference type="Proteomes" id="UP000295668"/>
    </source>
</evidence>
<keyword evidence="1" id="KW-0805">Transcription regulation</keyword>
<dbReference type="GO" id="GO:0003677">
    <property type="term" value="F:DNA binding"/>
    <property type="evidence" value="ECO:0007669"/>
    <property type="project" value="UniProtKB-KW"/>
</dbReference>
<dbReference type="InterPro" id="IPR000595">
    <property type="entry name" value="cNMP-bd_dom"/>
</dbReference>
<dbReference type="RefSeq" id="WP_133263276.1">
    <property type="nucleotide sequence ID" value="NZ_SJCY01000010.1"/>
</dbReference>
<evidence type="ECO:0000259" key="4">
    <source>
        <dbReference type="PROSITE" id="PS50042"/>
    </source>
</evidence>
<dbReference type="SUPFAM" id="SSF46785">
    <property type="entry name" value="Winged helix' DNA-binding domain"/>
    <property type="match status" value="1"/>
</dbReference>
<dbReference type="SMART" id="SM00100">
    <property type="entry name" value="cNMP"/>
    <property type="match status" value="1"/>
</dbReference>
<keyword evidence="7" id="KW-1185">Reference proteome</keyword>
<dbReference type="InterPro" id="IPR018490">
    <property type="entry name" value="cNMP-bd_dom_sf"/>
</dbReference>
<feature type="domain" description="Cyclic nucleotide-binding" evidence="4">
    <location>
        <begin position="32"/>
        <end position="118"/>
    </location>
</feature>
<dbReference type="Pfam" id="PF00027">
    <property type="entry name" value="cNMP_binding"/>
    <property type="match status" value="1"/>
</dbReference>
<dbReference type="PROSITE" id="PS51063">
    <property type="entry name" value="HTH_CRP_2"/>
    <property type="match status" value="1"/>
</dbReference>
<dbReference type="InterPro" id="IPR036388">
    <property type="entry name" value="WH-like_DNA-bd_sf"/>
</dbReference>
<keyword evidence="3" id="KW-0804">Transcription</keyword>
<dbReference type="AlphaFoldDB" id="A0A4R5MID1"/>
<dbReference type="OrthoDB" id="9127033at2"/>
<reference evidence="6 7" key="1">
    <citation type="submission" date="2019-02" db="EMBL/GenBank/DDBJ databases">
        <title>Pedobacter sp. nov., a novel speices isolated from soil of pinguins habitat in Antarcitica.</title>
        <authorList>
            <person name="He R.-H."/>
        </authorList>
    </citation>
    <scope>NUCLEOTIDE SEQUENCE [LARGE SCALE GENOMIC DNA]</scope>
    <source>
        <strain evidence="6 7">E01020</strain>
    </source>
</reference>
<dbReference type="GO" id="GO:0005829">
    <property type="term" value="C:cytosol"/>
    <property type="evidence" value="ECO:0007669"/>
    <property type="project" value="TreeGrafter"/>
</dbReference>
<dbReference type="SUPFAM" id="SSF51206">
    <property type="entry name" value="cAMP-binding domain-like"/>
    <property type="match status" value="1"/>
</dbReference>
<name>A0A4R5MID1_9SPHI</name>
<feature type="domain" description="HTH crp-type" evidence="5">
    <location>
        <begin position="149"/>
        <end position="220"/>
    </location>
</feature>
<evidence type="ECO:0000256" key="2">
    <source>
        <dbReference type="ARBA" id="ARBA00023125"/>
    </source>
</evidence>
<dbReference type="EMBL" id="SJCY01000010">
    <property type="protein sequence ID" value="TDG35347.1"/>
    <property type="molecule type" value="Genomic_DNA"/>
</dbReference>
<evidence type="ECO:0000256" key="3">
    <source>
        <dbReference type="ARBA" id="ARBA00023163"/>
    </source>
</evidence>
<dbReference type="Gene3D" id="2.60.120.10">
    <property type="entry name" value="Jelly Rolls"/>
    <property type="match status" value="1"/>
</dbReference>
<dbReference type="InterPro" id="IPR050397">
    <property type="entry name" value="Env_Response_Regulators"/>
</dbReference>
<dbReference type="PANTHER" id="PTHR24567">
    <property type="entry name" value="CRP FAMILY TRANSCRIPTIONAL REGULATORY PROTEIN"/>
    <property type="match status" value="1"/>
</dbReference>
<dbReference type="Proteomes" id="UP000295668">
    <property type="component" value="Unassembled WGS sequence"/>
</dbReference>
<dbReference type="PANTHER" id="PTHR24567:SF28">
    <property type="entry name" value="LISTERIOLYSIN REGULATORY PROTEIN"/>
    <property type="match status" value="1"/>
</dbReference>
<accession>A0A4R5MID1</accession>